<organism evidence="1">
    <name type="scientific">Tanacetum cinerariifolium</name>
    <name type="common">Dalmatian daisy</name>
    <name type="synonym">Chrysanthemum cinerariifolium</name>
    <dbReference type="NCBI Taxonomy" id="118510"/>
    <lineage>
        <taxon>Eukaryota</taxon>
        <taxon>Viridiplantae</taxon>
        <taxon>Streptophyta</taxon>
        <taxon>Embryophyta</taxon>
        <taxon>Tracheophyta</taxon>
        <taxon>Spermatophyta</taxon>
        <taxon>Magnoliopsida</taxon>
        <taxon>eudicotyledons</taxon>
        <taxon>Gunneridae</taxon>
        <taxon>Pentapetalae</taxon>
        <taxon>asterids</taxon>
        <taxon>campanulids</taxon>
        <taxon>Asterales</taxon>
        <taxon>Asteraceae</taxon>
        <taxon>Asteroideae</taxon>
        <taxon>Anthemideae</taxon>
        <taxon>Anthemidinae</taxon>
        <taxon>Tanacetum</taxon>
    </lineage>
</organism>
<gene>
    <name evidence="1" type="ORF">Tci_018826</name>
</gene>
<accession>A0A6L2KBK6</accession>
<comment type="caution">
    <text evidence="1">The sequence shown here is derived from an EMBL/GenBank/DDBJ whole genome shotgun (WGS) entry which is preliminary data.</text>
</comment>
<sequence>MVACLERTDRFIEFHQIVDFLTSNPIHYALIIDLAEPFNDVYVTSVHTKKETGSGSRPRCEDTTLRDANVHTSMEHHDDLTDFIPPIPYDSPLSGGHTPGSDEGDFDDDFDDIDDMVDKTIENIKGDTVNVVVKVSATSASVTTAGVSISTAEPKTPPITTKAFEVEDLTIAQTLVKMRSEKAK</sequence>
<proteinExistence type="predicted"/>
<dbReference type="AlphaFoldDB" id="A0A6L2KBK6"/>
<reference evidence="1" key="1">
    <citation type="journal article" date="2019" name="Sci. Rep.">
        <title>Draft genome of Tanacetum cinerariifolium, the natural source of mosquito coil.</title>
        <authorList>
            <person name="Yamashiro T."/>
            <person name="Shiraishi A."/>
            <person name="Satake H."/>
            <person name="Nakayama K."/>
        </authorList>
    </citation>
    <scope>NUCLEOTIDE SEQUENCE</scope>
</reference>
<evidence type="ECO:0000313" key="1">
    <source>
        <dbReference type="EMBL" id="GEU46848.1"/>
    </source>
</evidence>
<protein>
    <submittedName>
        <fullName evidence="1">Uncharacterized protein</fullName>
    </submittedName>
</protein>
<name>A0A6L2KBK6_TANCI</name>
<dbReference type="EMBL" id="BKCJ010002186">
    <property type="protein sequence ID" value="GEU46848.1"/>
    <property type="molecule type" value="Genomic_DNA"/>
</dbReference>